<organism evidence="2 3">
    <name type="scientific">Nocardioides taihuensis</name>
    <dbReference type="NCBI Taxonomy" id="1835606"/>
    <lineage>
        <taxon>Bacteria</taxon>
        <taxon>Bacillati</taxon>
        <taxon>Actinomycetota</taxon>
        <taxon>Actinomycetes</taxon>
        <taxon>Propionibacteriales</taxon>
        <taxon>Nocardioidaceae</taxon>
        <taxon>Nocardioides</taxon>
    </lineage>
</organism>
<evidence type="ECO:0000256" key="1">
    <source>
        <dbReference type="SAM" id="Phobius"/>
    </source>
</evidence>
<keyword evidence="3" id="KW-1185">Reference proteome</keyword>
<reference evidence="3" key="1">
    <citation type="journal article" date="2019" name="Int. J. Syst. Evol. Microbiol.">
        <title>The Global Catalogue of Microorganisms (GCM) 10K type strain sequencing project: providing services to taxonomists for standard genome sequencing and annotation.</title>
        <authorList>
            <consortium name="The Broad Institute Genomics Platform"/>
            <consortium name="The Broad Institute Genome Sequencing Center for Infectious Disease"/>
            <person name="Wu L."/>
            <person name="Ma J."/>
        </authorList>
    </citation>
    <scope>NUCLEOTIDE SEQUENCE [LARGE SCALE GENOMIC DNA]</scope>
    <source>
        <strain evidence="3">DFY41</strain>
    </source>
</reference>
<protein>
    <recommendedName>
        <fullName evidence="4">Integral membrane protein</fullName>
    </recommendedName>
</protein>
<feature type="transmembrane region" description="Helical" evidence="1">
    <location>
        <begin position="37"/>
        <end position="57"/>
    </location>
</feature>
<proteinExistence type="predicted"/>
<keyword evidence="1" id="KW-1133">Transmembrane helix</keyword>
<dbReference type="EMBL" id="JBHSKD010000004">
    <property type="protein sequence ID" value="MFC5175805.1"/>
    <property type="molecule type" value="Genomic_DNA"/>
</dbReference>
<comment type="caution">
    <text evidence="2">The sequence shown here is derived from an EMBL/GenBank/DDBJ whole genome shotgun (WGS) entry which is preliminary data.</text>
</comment>
<feature type="transmembrane region" description="Helical" evidence="1">
    <location>
        <begin position="64"/>
        <end position="97"/>
    </location>
</feature>
<dbReference type="Proteomes" id="UP001596087">
    <property type="component" value="Unassembled WGS sequence"/>
</dbReference>
<gene>
    <name evidence="2" type="ORF">ACFPGP_03915</name>
</gene>
<name>A0ABW0BF51_9ACTN</name>
<keyword evidence="1" id="KW-0472">Membrane</keyword>
<accession>A0ABW0BF51</accession>
<evidence type="ECO:0000313" key="3">
    <source>
        <dbReference type="Proteomes" id="UP001596087"/>
    </source>
</evidence>
<dbReference type="RefSeq" id="WP_378587152.1">
    <property type="nucleotide sequence ID" value="NZ_JBHSKD010000004.1"/>
</dbReference>
<evidence type="ECO:0000313" key="2">
    <source>
        <dbReference type="EMBL" id="MFC5175805.1"/>
    </source>
</evidence>
<keyword evidence="1" id="KW-0812">Transmembrane</keyword>
<evidence type="ECO:0008006" key="4">
    <source>
        <dbReference type="Google" id="ProtNLM"/>
    </source>
</evidence>
<sequence length="109" mass="11255">MRSRVGRWLTLTLGVLLLAFGVAETVAHLGDTVAARVFWSGTLLGGGALVLVGAVLWPRHPRVGFALVTIGAVIGMLPTAWTLVLPVLGITVIVLGVVDLSSSTGETAK</sequence>